<dbReference type="EMBL" id="JAHRHY010000031">
    <property type="protein sequence ID" value="KAG9060782.1"/>
    <property type="molecule type" value="Genomic_DNA"/>
</dbReference>
<accession>A0A9P7XH50</accession>
<reference evidence="1" key="1">
    <citation type="submission" date="2021-06" db="EMBL/GenBank/DDBJ databases">
        <title>Genome Sequence of Mortierella hyaline Strain SCG-10, a Cold-Adapted, Nitrate-Reducing Fungus Isolated from Soil in Minnesota, USA.</title>
        <authorList>
            <person name="Aldossari N."/>
        </authorList>
    </citation>
    <scope>NUCLEOTIDE SEQUENCE</scope>
    <source>
        <strain evidence="1">SCG-10</strain>
    </source>
</reference>
<dbReference type="Proteomes" id="UP000707451">
    <property type="component" value="Unassembled WGS sequence"/>
</dbReference>
<gene>
    <name evidence="1" type="ORF">KI688_008863</name>
</gene>
<dbReference type="OrthoDB" id="10267344at2759"/>
<evidence type="ECO:0000313" key="2">
    <source>
        <dbReference type="Proteomes" id="UP000707451"/>
    </source>
</evidence>
<comment type="caution">
    <text evidence="1">The sequence shown here is derived from an EMBL/GenBank/DDBJ whole genome shotgun (WGS) entry which is preliminary data.</text>
</comment>
<dbReference type="AlphaFoldDB" id="A0A9P7XH50"/>
<evidence type="ECO:0000313" key="1">
    <source>
        <dbReference type="EMBL" id="KAG9060782.1"/>
    </source>
</evidence>
<evidence type="ECO:0008006" key="3">
    <source>
        <dbReference type="Google" id="ProtNLM"/>
    </source>
</evidence>
<protein>
    <recommendedName>
        <fullName evidence="3">Integrase zinc-binding domain-containing protein</fullName>
    </recommendedName>
</protein>
<keyword evidence="2" id="KW-1185">Reference proteome</keyword>
<proteinExistence type="predicted"/>
<name>A0A9P7XH50_9FUNG</name>
<organism evidence="1 2">
    <name type="scientific">Linnemannia hyalina</name>
    <dbReference type="NCBI Taxonomy" id="64524"/>
    <lineage>
        <taxon>Eukaryota</taxon>
        <taxon>Fungi</taxon>
        <taxon>Fungi incertae sedis</taxon>
        <taxon>Mucoromycota</taxon>
        <taxon>Mortierellomycotina</taxon>
        <taxon>Mortierellomycetes</taxon>
        <taxon>Mortierellales</taxon>
        <taxon>Mortierellaceae</taxon>
        <taxon>Linnemannia</taxon>
    </lineage>
</organism>
<sequence>MVKHIHSLQKTWPNLAKDCLEYVQRCQECQRVNMARKGYHPLTAIHAQLPGEHMAVDLTEKLSSQEELLKRLEYMTKTVFPAIDTKTRKTQRRMIERFNRTVLHSEFPDGAKVMSLDPILGDKLSPRYEGPYIVVRRTTGGSYVLKDATGEEIAISNAASSNGRDSRD</sequence>